<evidence type="ECO:0000256" key="2">
    <source>
        <dbReference type="ARBA" id="ARBA00023125"/>
    </source>
</evidence>
<evidence type="ECO:0000256" key="1">
    <source>
        <dbReference type="ARBA" id="ARBA00023015"/>
    </source>
</evidence>
<dbReference type="InterPro" id="IPR005471">
    <property type="entry name" value="Tscrpt_reg_IclR_N"/>
</dbReference>
<dbReference type="PANTHER" id="PTHR30136">
    <property type="entry name" value="HELIX-TURN-HELIX TRANSCRIPTIONAL REGULATOR, ICLR FAMILY"/>
    <property type="match status" value="1"/>
</dbReference>
<dbReference type="PROSITE" id="PS51077">
    <property type="entry name" value="HTH_ICLR"/>
    <property type="match status" value="1"/>
</dbReference>
<evidence type="ECO:0000259" key="5">
    <source>
        <dbReference type="PROSITE" id="PS51078"/>
    </source>
</evidence>
<dbReference type="PROSITE" id="PS51078">
    <property type="entry name" value="ICLR_ED"/>
    <property type="match status" value="1"/>
</dbReference>
<comment type="caution">
    <text evidence="6">The sequence shown here is derived from an EMBL/GenBank/DDBJ whole genome shotgun (WGS) entry which is preliminary data.</text>
</comment>
<dbReference type="RefSeq" id="WP_132077696.1">
    <property type="nucleotide sequence ID" value="NZ_SLUI01000004.1"/>
</dbReference>
<dbReference type="EMBL" id="SLUI01000004">
    <property type="protein sequence ID" value="TCL38154.1"/>
    <property type="molecule type" value="Genomic_DNA"/>
</dbReference>
<keyword evidence="3" id="KW-0804">Transcription</keyword>
<feature type="domain" description="IclR-ED" evidence="5">
    <location>
        <begin position="70"/>
        <end position="254"/>
    </location>
</feature>
<dbReference type="InterPro" id="IPR029016">
    <property type="entry name" value="GAF-like_dom_sf"/>
</dbReference>
<name>A0A4R1PYX2_9FIRM</name>
<reference evidence="6 7" key="1">
    <citation type="submission" date="2019-03" db="EMBL/GenBank/DDBJ databases">
        <title>Genomic Encyclopedia of Type Strains, Phase IV (KMG-IV): sequencing the most valuable type-strain genomes for metagenomic binning, comparative biology and taxonomic classification.</title>
        <authorList>
            <person name="Goeker M."/>
        </authorList>
    </citation>
    <scope>NUCLEOTIDE SEQUENCE [LARGE SCALE GENOMIC DNA]</scope>
    <source>
        <strain evidence="6 7">DSM 15969</strain>
    </source>
</reference>
<dbReference type="Gene3D" id="3.30.450.40">
    <property type="match status" value="1"/>
</dbReference>
<dbReference type="Pfam" id="PF01614">
    <property type="entry name" value="IclR_C"/>
    <property type="match status" value="1"/>
</dbReference>
<dbReference type="InterPro" id="IPR036390">
    <property type="entry name" value="WH_DNA-bd_sf"/>
</dbReference>
<dbReference type="Pfam" id="PF09339">
    <property type="entry name" value="HTH_IclR"/>
    <property type="match status" value="1"/>
</dbReference>
<keyword evidence="2" id="KW-0238">DNA-binding</keyword>
<dbReference type="Gene3D" id="1.10.10.10">
    <property type="entry name" value="Winged helix-like DNA-binding domain superfamily/Winged helix DNA-binding domain"/>
    <property type="match status" value="1"/>
</dbReference>
<dbReference type="SUPFAM" id="SSF46785">
    <property type="entry name" value="Winged helix' DNA-binding domain"/>
    <property type="match status" value="1"/>
</dbReference>
<keyword evidence="7" id="KW-1185">Reference proteome</keyword>
<dbReference type="InterPro" id="IPR014757">
    <property type="entry name" value="Tscrpt_reg_IclR_C"/>
</dbReference>
<protein>
    <submittedName>
        <fullName evidence="6">IclR family transcriptional regulator</fullName>
    </submittedName>
</protein>
<accession>A0A4R1PYX2</accession>
<dbReference type="InterPro" id="IPR036388">
    <property type="entry name" value="WH-like_DNA-bd_sf"/>
</dbReference>
<dbReference type="Proteomes" id="UP000295063">
    <property type="component" value="Unassembled WGS sequence"/>
</dbReference>
<gene>
    <name evidence="6" type="ORF">EV210_104121</name>
</gene>
<dbReference type="GO" id="GO:0045892">
    <property type="term" value="P:negative regulation of DNA-templated transcription"/>
    <property type="evidence" value="ECO:0007669"/>
    <property type="project" value="TreeGrafter"/>
</dbReference>
<dbReference type="AlphaFoldDB" id="A0A4R1PYX2"/>
<dbReference type="SUPFAM" id="SSF55781">
    <property type="entry name" value="GAF domain-like"/>
    <property type="match status" value="1"/>
</dbReference>
<dbReference type="SMART" id="SM00346">
    <property type="entry name" value="HTH_ICLR"/>
    <property type="match status" value="1"/>
</dbReference>
<dbReference type="GO" id="GO:0003677">
    <property type="term" value="F:DNA binding"/>
    <property type="evidence" value="ECO:0007669"/>
    <property type="project" value="UniProtKB-KW"/>
</dbReference>
<proteinExistence type="predicted"/>
<dbReference type="InterPro" id="IPR050707">
    <property type="entry name" value="HTH_MetabolicPath_Reg"/>
</dbReference>
<evidence type="ECO:0000259" key="4">
    <source>
        <dbReference type="PROSITE" id="PS51077"/>
    </source>
</evidence>
<sequence>MEKRSTDVQSLQRAFDILETIGNSRKGITLREITEKTELPKTTVYRLLGNLESRDYVRCTSGGFYELGLKLLMMSQRVEQKFQLKHAARPILHQLRDFSGETVHLGVLENNRVMYMDSVESNHPVRLVARIGATNSIHCTSLGKALLINSDDKAIEKLLSLQIMEKRTPYTITDPKAFLSEMAEVRRLGYALDDQESAADCRCIGAPIYDHQGKAVGAISISGPVSRFSLPVIHNSIAPRLLQSTRQISQFLGLIAE</sequence>
<evidence type="ECO:0000313" key="6">
    <source>
        <dbReference type="EMBL" id="TCL38154.1"/>
    </source>
</evidence>
<evidence type="ECO:0000256" key="3">
    <source>
        <dbReference type="ARBA" id="ARBA00023163"/>
    </source>
</evidence>
<evidence type="ECO:0000313" key="7">
    <source>
        <dbReference type="Proteomes" id="UP000295063"/>
    </source>
</evidence>
<dbReference type="PANTHER" id="PTHR30136:SF24">
    <property type="entry name" value="HTH-TYPE TRANSCRIPTIONAL REPRESSOR ALLR"/>
    <property type="match status" value="1"/>
</dbReference>
<organism evidence="6 7">
    <name type="scientific">Anaerospora hongkongensis</name>
    <dbReference type="NCBI Taxonomy" id="244830"/>
    <lineage>
        <taxon>Bacteria</taxon>
        <taxon>Bacillati</taxon>
        <taxon>Bacillota</taxon>
        <taxon>Negativicutes</taxon>
        <taxon>Selenomonadales</taxon>
        <taxon>Sporomusaceae</taxon>
        <taxon>Anaerospora</taxon>
    </lineage>
</organism>
<feature type="domain" description="HTH iclR-type" evidence="4">
    <location>
        <begin position="8"/>
        <end position="69"/>
    </location>
</feature>
<dbReference type="GO" id="GO:0003700">
    <property type="term" value="F:DNA-binding transcription factor activity"/>
    <property type="evidence" value="ECO:0007669"/>
    <property type="project" value="TreeGrafter"/>
</dbReference>
<dbReference type="OrthoDB" id="9791752at2"/>
<keyword evidence="1" id="KW-0805">Transcription regulation</keyword>